<evidence type="ECO:0000256" key="1">
    <source>
        <dbReference type="SAM" id="MobiDB-lite"/>
    </source>
</evidence>
<dbReference type="RefSeq" id="XP_033379607.1">
    <property type="nucleotide sequence ID" value="XM_033534131.1"/>
</dbReference>
<feature type="chain" id="PRO_5025642176" evidence="2">
    <location>
        <begin position="20"/>
        <end position="254"/>
    </location>
</feature>
<organism evidence="3 4">
    <name type="scientific">Aaosphaeria arxii CBS 175.79</name>
    <dbReference type="NCBI Taxonomy" id="1450172"/>
    <lineage>
        <taxon>Eukaryota</taxon>
        <taxon>Fungi</taxon>
        <taxon>Dikarya</taxon>
        <taxon>Ascomycota</taxon>
        <taxon>Pezizomycotina</taxon>
        <taxon>Dothideomycetes</taxon>
        <taxon>Pleosporomycetidae</taxon>
        <taxon>Pleosporales</taxon>
        <taxon>Pleosporales incertae sedis</taxon>
        <taxon>Aaosphaeria</taxon>
    </lineage>
</organism>
<keyword evidence="2" id="KW-0732">Signal</keyword>
<feature type="region of interest" description="Disordered" evidence="1">
    <location>
        <begin position="53"/>
        <end position="115"/>
    </location>
</feature>
<dbReference type="GeneID" id="54291528"/>
<dbReference type="PRINTS" id="PR01217">
    <property type="entry name" value="PRICHEXTENSN"/>
</dbReference>
<accession>A0A6A5XE23</accession>
<dbReference type="EMBL" id="ML978074">
    <property type="protein sequence ID" value="KAF2011268.1"/>
    <property type="molecule type" value="Genomic_DNA"/>
</dbReference>
<dbReference type="Proteomes" id="UP000799778">
    <property type="component" value="Unassembled WGS sequence"/>
</dbReference>
<keyword evidence="4" id="KW-1185">Reference proteome</keyword>
<dbReference type="AlphaFoldDB" id="A0A6A5XE23"/>
<evidence type="ECO:0000313" key="3">
    <source>
        <dbReference type="EMBL" id="KAF2011268.1"/>
    </source>
</evidence>
<proteinExistence type="predicted"/>
<evidence type="ECO:0000256" key="2">
    <source>
        <dbReference type="SAM" id="SignalP"/>
    </source>
</evidence>
<gene>
    <name evidence="3" type="ORF">BU24DRAFT_495485</name>
</gene>
<feature type="signal peptide" evidence="2">
    <location>
        <begin position="1"/>
        <end position="19"/>
    </location>
</feature>
<sequence length="254" mass="25406">MKRAAFPIFLLSTGVICHGLLHDDGGLASSDVQVNELVARELLDAGNGLLGDIYPRQLPNPPAPAPAPLQQPPAPDTLDTSPEVGEEEDDAPPEPDPNTPPEPPPGVPAVPNPNILPAPVPIPPVPVPAPAPGAPGAPPLVAPKPAVPGGVAPAPAPAPTIRTDEYSTTVQWVESHIGTTATTWYPQTVVMLFKATPGQGAAPGSGAIGMGTLTGEVGRTKTVVAGSAATAEVKVWGKAVGVLAGVGLGVVGLL</sequence>
<feature type="compositionally biased region" description="Pro residues" evidence="1">
    <location>
        <begin position="58"/>
        <end position="75"/>
    </location>
</feature>
<dbReference type="OrthoDB" id="5406216at2759"/>
<feature type="compositionally biased region" description="Acidic residues" evidence="1">
    <location>
        <begin position="84"/>
        <end position="93"/>
    </location>
</feature>
<reference evidence="3" key="1">
    <citation type="journal article" date="2020" name="Stud. Mycol.">
        <title>101 Dothideomycetes genomes: a test case for predicting lifestyles and emergence of pathogens.</title>
        <authorList>
            <person name="Haridas S."/>
            <person name="Albert R."/>
            <person name="Binder M."/>
            <person name="Bloem J."/>
            <person name="Labutti K."/>
            <person name="Salamov A."/>
            <person name="Andreopoulos B."/>
            <person name="Baker S."/>
            <person name="Barry K."/>
            <person name="Bills G."/>
            <person name="Bluhm B."/>
            <person name="Cannon C."/>
            <person name="Castanera R."/>
            <person name="Culley D."/>
            <person name="Daum C."/>
            <person name="Ezra D."/>
            <person name="Gonzalez J."/>
            <person name="Henrissat B."/>
            <person name="Kuo A."/>
            <person name="Liang C."/>
            <person name="Lipzen A."/>
            <person name="Lutzoni F."/>
            <person name="Magnuson J."/>
            <person name="Mondo S."/>
            <person name="Nolan M."/>
            <person name="Ohm R."/>
            <person name="Pangilinan J."/>
            <person name="Park H.-J."/>
            <person name="Ramirez L."/>
            <person name="Alfaro M."/>
            <person name="Sun H."/>
            <person name="Tritt A."/>
            <person name="Yoshinaga Y."/>
            <person name="Zwiers L.-H."/>
            <person name="Turgeon B."/>
            <person name="Goodwin S."/>
            <person name="Spatafora J."/>
            <person name="Crous P."/>
            <person name="Grigoriev I."/>
        </authorList>
    </citation>
    <scope>NUCLEOTIDE SEQUENCE</scope>
    <source>
        <strain evidence="3">CBS 175.79</strain>
    </source>
</reference>
<evidence type="ECO:0000313" key="4">
    <source>
        <dbReference type="Proteomes" id="UP000799778"/>
    </source>
</evidence>
<protein>
    <submittedName>
        <fullName evidence="3">Uncharacterized protein</fullName>
    </submittedName>
</protein>
<feature type="compositionally biased region" description="Pro residues" evidence="1">
    <location>
        <begin position="94"/>
        <end position="115"/>
    </location>
</feature>
<name>A0A6A5XE23_9PLEO</name>